<proteinExistence type="predicted"/>
<dbReference type="InterPro" id="IPR052998">
    <property type="entry name" value="Hetero-Diels-Alderase-like"/>
</dbReference>
<evidence type="ECO:0000313" key="2">
    <source>
        <dbReference type="EMBL" id="KAK5701500.1"/>
    </source>
</evidence>
<dbReference type="PANTHER" id="PTHR42060:SF1">
    <property type="entry name" value="NHL REPEAT-CONTAINING PROTEIN"/>
    <property type="match status" value="1"/>
</dbReference>
<dbReference type="PANTHER" id="PTHR42060">
    <property type="entry name" value="NHL REPEAT-CONTAINING PROTEIN-RELATED"/>
    <property type="match status" value="1"/>
</dbReference>
<dbReference type="SUPFAM" id="SSF63829">
    <property type="entry name" value="Calcium-dependent phosphotriesterase"/>
    <property type="match status" value="1"/>
</dbReference>
<feature type="chain" id="PRO_5043045681" description="SMP-30/Gluconolactonase/LRE-like region domain-containing protein" evidence="1">
    <location>
        <begin position="21"/>
        <end position="337"/>
    </location>
</feature>
<reference evidence="2" key="1">
    <citation type="submission" date="2023-08" db="EMBL/GenBank/DDBJ databases">
        <title>Black Yeasts Isolated from many extreme environments.</title>
        <authorList>
            <person name="Coleine C."/>
            <person name="Stajich J.E."/>
            <person name="Selbmann L."/>
        </authorList>
    </citation>
    <scope>NUCLEOTIDE SEQUENCE</scope>
    <source>
        <strain evidence="2">CCFEE 5810</strain>
    </source>
</reference>
<sequence length="337" mass="35624">MHITSIVAFLCFAAQPCISAASHPGLRNIYEFSNETWVENLAIRANGNILTTIIGKPEVWNVDPIAHTAALVYRFPNAESVTGIAEVSPEVFCVAVGNWSVPRGTGIPGSWSVWTLQLHPGQEKFHVQKATDIPHAVFLNGMTALPTEPYTALIGDSVLGLVYKVHALTGVFSTALDLPALKPNLTAAFVLGVNGIQSDGHHFLYFTNSFQPPFLARVPLASNGSASGPVHTILARTPFPTNLGGQADDFALDTAGNAWMTGDPSNYLVKVTPDGNATLIAGGSDMSVLAGDTAAHFDRRPGRGGRKTLYVVTNGGIALPPVSGVVGGKVYALDVWE</sequence>
<dbReference type="Gene3D" id="2.120.10.30">
    <property type="entry name" value="TolB, C-terminal domain"/>
    <property type="match status" value="1"/>
</dbReference>
<comment type="caution">
    <text evidence="2">The sequence shown here is derived from an EMBL/GenBank/DDBJ whole genome shotgun (WGS) entry which is preliminary data.</text>
</comment>
<dbReference type="AlphaFoldDB" id="A0AAN7WL49"/>
<dbReference type="EMBL" id="JAVRQU010000006">
    <property type="protein sequence ID" value="KAK5701500.1"/>
    <property type="molecule type" value="Genomic_DNA"/>
</dbReference>
<dbReference type="InterPro" id="IPR011042">
    <property type="entry name" value="6-blade_b-propeller_TolB-like"/>
</dbReference>
<organism evidence="2 3">
    <name type="scientific">Elasticomyces elasticus</name>
    <dbReference type="NCBI Taxonomy" id="574655"/>
    <lineage>
        <taxon>Eukaryota</taxon>
        <taxon>Fungi</taxon>
        <taxon>Dikarya</taxon>
        <taxon>Ascomycota</taxon>
        <taxon>Pezizomycotina</taxon>
        <taxon>Dothideomycetes</taxon>
        <taxon>Dothideomycetidae</taxon>
        <taxon>Mycosphaerellales</taxon>
        <taxon>Teratosphaeriaceae</taxon>
        <taxon>Elasticomyces</taxon>
    </lineage>
</organism>
<dbReference type="Proteomes" id="UP001310594">
    <property type="component" value="Unassembled WGS sequence"/>
</dbReference>
<evidence type="ECO:0008006" key="4">
    <source>
        <dbReference type="Google" id="ProtNLM"/>
    </source>
</evidence>
<name>A0AAN7WL49_9PEZI</name>
<keyword evidence="1" id="KW-0732">Signal</keyword>
<protein>
    <recommendedName>
        <fullName evidence="4">SMP-30/Gluconolactonase/LRE-like region domain-containing protein</fullName>
    </recommendedName>
</protein>
<gene>
    <name evidence="2" type="ORF">LTR97_004315</name>
</gene>
<feature type="signal peptide" evidence="1">
    <location>
        <begin position="1"/>
        <end position="20"/>
    </location>
</feature>
<accession>A0AAN7WL49</accession>
<evidence type="ECO:0000256" key="1">
    <source>
        <dbReference type="SAM" id="SignalP"/>
    </source>
</evidence>
<evidence type="ECO:0000313" key="3">
    <source>
        <dbReference type="Proteomes" id="UP001310594"/>
    </source>
</evidence>